<organism evidence="1 2">
    <name type="scientific">Dokdonia ponticola</name>
    <dbReference type="NCBI Taxonomy" id="2041041"/>
    <lineage>
        <taxon>Bacteria</taxon>
        <taxon>Pseudomonadati</taxon>
        <taxon>Bacteroidota</taxon>
        <taxon>Flavobacteriia</taxon>
        <taxon>Flavobacteriales</taxon>
        <taxon>Flavobacteriaceae</taxon>
        <taxon>Dokdonia</taxon>
    </lineage>
</organism>
<keyword evidence="2" id="KW-1185">Reference proteome</keyword>
<sequence length="250" mass="28406">MKQATTIDEVISILEDIITTEVAGNSNLAFFPILYKKVTQRIKEGIAQKEFDDNPRMERLDVIFANRYLAAYFTYKEGQKPSLSWENAFLAAKNQKLLILQHLLLGINAHINLDLGIAVSETIGPQGDLQNIHDDFNKINAILASMVDGVQQKIGLVSPFFYLLDKVADGKEDLIATFSINIARDEAWLFANEYHNALDKETVFTKRDISIGKIALKLSITKSRFLRWVIKFIRWFERKNVAQVAKVLSS</sequence>
<accession>A0ABV9HYH9</accession>
<dbReference type="InterPro" id="IPR046037">
    <property type="entry name" value="DUF5995"/>
</dbReference>
<dbReference type="Pfam" id="PF19458">
    <property type="entry name" value="DUF5995"/>
    <property type="match status" value="1"/>
</dbReference>
<comment type="caution">
    <text evidence="1">The sequence shown here is derived from an EMBL/GenBank/DDBJ whole genome shotgun (WGS) entry which is preliminary data.</text>
</comment>
<protein>
    <submittedName>
        <fullName evidence="1">DUF5995 family protein</fullName>
    </submittedName>
</protein>
<evidence type="ECO:0000313" key="1">
    <source>
        <dbReference type="EMBL" id="MFC4635231.1"/>
    </source>
</evidence>
<dbReference type="EMBL" id="JBHSFV010000009">
    <property type="protein sequence ID" value="MFC4635231.1"/>
    <property type="molecule type" value="Genomic_DNA"/>
</dbReference>
<reference evidence="2" key="1">
    <citation type="journal article" date="2019" name="Int. J. Syst. Evol. Microbiol.">
        <title>The Global Catalogue of Microorganisms (GCM) 10K type strain sequencing project: providing services to taxonomists for standard genome sequencing and annotation.</title>
        <authorList>
            <consortium name="The Broad Institute Genomics Platform"/>
            <consortium name="The Broad Institute Genome Sequencing Center for Infectious Disease"/>
            <person name="Wu L."/>
            <person name="Ma J."/>
        </authorList>
    </citation>
    <scope>NUCLEOTIDE SEQUENCE [LARGE SCALE GENOMIC DNA]</scope>
    <source>
        <strain evidence="2">YJ-61-S</strain>
    </source>
</reference>
<name>A0ABV9HYH9_9FLAO</name>
<dbReference type="Proteomes" id="UP001596043">
    <property type="component" value="Unassembled WGS sequence"/>
</dbReference>
<gene>
    <name evidence="1" type="ORF">ACFO3O_15065</name>
</gene>
<dbReference type="RefSeq" id="WP_379980245.1">
    <property type="nucleotide sequence ID" value="NZ_JBHSFV010000009.1"/>
</dbReference>
<evidence type="ECO:0000313" key="2">
    <source>
        <dbReference type="Proteomes" id="UP001596043"/>
    </source>
</evidence>
<proteinExistence type="predicted"/>